<protein>
    <recommendedName>
        <fullName evidence="2">HTH CENPB-type domain-containing protein</fullName>
    </recommendedName>
</protein>
<dbReference type="VEuPathDB" id="FungiDB:H257_07341"/>
<dbReference type="EMBL" id="QUTA01003823">
    <property type="protein sequence ID" value="RHY22082.1"/>
    <property type="molecule type" value="Genomic_DNA"/>
</dbReference>
<evidence type="ECO:0000259" key="2">
    <source>
        <dbReference type="PROSITE" id="PS51253"/>
    </source>
</evidence>
<dbReference type="Proteomes" id="UP000266239">
    <property type="component" value="Unassembled WGS sequence"/>
</dbReference>
<dbReference type="PROSITE" id="PS51253">
    <property type="entry name" value="HTH_CENPB"/>
    <property type="match status" value="1"/>
</dbReference>
<dbReference type="SMART" id="SM00674">
    <property type="entry name" value="CENPB"/>
    <property type="match status" value="1"/>
</dbReference>
<name>A0A397BU19_APHAT</name>
<evidence type="ECO:0000256" key="1">
    <source>
        <dbReference type="ARBA" id="ARBA00023125"/>
    </source>
</evidence>
<dbReference type="InterPro" id="IPR009057">
    <property type="entry name" value="Homeodomain-like_sf"/>
</dbReference>
<evidence type="ECO:0000313" key="4">
    <source>
        <dbReference type="Proteomes" id="UP000266239"/>
    </source>
</evidence>
<dbReference type="GO" id="GO:0003677">
    <property type="term" value="F:DNA binding"/>
    <property type="evidence" value="ECO:0007669"/>
    <property type="project" value="UniProtKB-KW"/>
</dbReference>
<gene>
    <name evidence="3" type="ORF">DYB25_011731</name>
</gene>
<dbReference type="InterPro" id="IPR006600">
    <property type="entry name" value="HTH_CenpB_DNA-bd_dom"/>
</dbReference>
<feature type="domain" description="HTH CENPB-type" evidence="2">
    <location>
        <begin position="168"/>
        <end position="238"/>
    </location>
</feature>
<sequence length="399" mass="43774">MTRRFELFKHGGTPSTHVEVKWIEDQATIRIELLLLPSKRKRRTGRKRIDVGGRVLTLSLLAEVDTTKEEQIAAVKQKKLLQAKRAKQKAKRGHGAGVDGAADGHDGVAALDLIACAPIGAEHELERAVHAVLDGQKGTIVAEHTTIPYKTLMKAVRETKAGTIKVPLRRGPKPCLPQSCEKDLVAWIGAMQQDGYPVDRQDILVKANQLVRRLDASLAVGAGWFKRFRERHPQLKNRVAQVISHARNAVTMEGVNMLFDSMSDAITNHALTPDRIFNMDETAFASRKKSKSVVALKGSQNVWAKTVATNFHLSIVACASGRILTLALLHNMDKTKAERQEAAKRKKALLVKRGNRGTKIVLSPLARKWAALAAKFGLAPLPNVNGATTRSVSNVEIVV</sequence>
<dbReference type="Pfam" id="PF03221">
    <property type="entry name" value="HTH_Tnp_Tc5"/>
    <property type="match status" value="1"/>
</dbReference>
<dbReference type="SUPFAM" id="SSF46689">
    <property type="entry name" value="Homeodomain-like"/>
    <property type="match status" value="1"/>
</dbReference>
<keyword evidence="1" id="KW-0238">DNA-binding</keyword>
<reference evidence="3 4" key="1">
    <citation type="submission" date="2018-08" db="EMBL/GenBank/DDBJ databases">
        <title>Aphanomyces genome sequencing and annotation.</title>
        <authorList>
            <person name="Minardi D."/>
            <person name="Oidtmann B."/>
            <person name="Van Der Giezen M."/>
            <person name="Studholme D.J."/>
        </authorList>
    </citation>
    <scope>NUCLEOTIDE SEQUENCE [LARGE SCALE GENOMIC DNA]</scope>
    <source>
        <strain evidence="3 4">Yx</strain>
    </source>
</reference>
<accession>A0A397BU19</accession>
<comment type="caution">
    <text evidence="3">The sequence shown here is derived from an EMBL/GenBank/DDBJ whole genome shotgun (WGS) entry which is preliminary data.</text>
</comment>
<organism evidence="3 4">
    <name type="scientific">Aphanomyces astaci</name>
    <name type="common">Crayfish plague agent</name>
    <dbReference type="NCBI Taxonomy" id="112090"/>
    <lineage>
        <taxon>Eukaryota</taxon>
        <taxon>Sar</taxon>
        <taxon>Stramenopiles</taxon>
        <taxon>Oomycota</taxon>
        <taxon>Saprolegniomycetes</taxon>
        <taxon>Saprolegniales</taxon>
        <taxon>Verrucalvaceae</taxon>
        <taxon>Aphanomyces</taxon>
    </lineage>
</organism>
<proteinExistence type="predicted"/>
<evidence type="ECO:0000313" key="3">
    <source>
        <dbReference type="EMBL" id="RHY22082.1"/>
    </source>
</evidence>
<dbReference type="Gene3D" id="1.10.10.60">
    <property type="entry name" value="Homeodomain-like"/>
    <property type="match status" value="1"/>
</dbReference>
<dbReference type="AlphaFoldDB" id="A0A397BU19"/>